<evidence type="ECO:0000313" key="3">
    <source>
        <dbReference type="Proteomes" id="UP001231189"/>
    </source>
</evidence>
<feature type="compositionally biased region" description="Pro residues" evidence="1">
    <location>
        <begin position="32"/>
        <end position="44"/>
    </location>
</feature>
<accession>A0AAD8X3S7</accession>
<organism evidence="2 3">
    <name type="scientific">Lolium multiflorum</name>
    <name type="common">Italian ryegrass</name>
    <name type="synonym">Lolium perenne subsp. multiflorum</name>
    <dbReference type="NCBI Taxonomy" id="4521"/>
    <lineage>
        <taxon>Eukaryota</taxon>
        <taxon>Viridiplantae</taxon>
        <taxon>Streptophyta</taxon>
        <taxon>Embryophyta</taxon>
        <taxon>Tracheophyta</taxon>
        <taxon>Spermatophyta</taxon>
        <taxon>Magnoliopsida</taxon>
        <taxon>Liliopsida</taxon>
        <taxon>Poales</taxon>
        <taxon>Poaceae</taxon>
        <taxon>BOP clade</taxon>
        <taxon>Pooideae</taxon>
        <taxon>Poodae</taxon>
        <taxon>Poeae</taxon>
        <taxon>Poeae Chloroplast Group 2 (Poeae type)</taxon>
        <taxon>Loliodinae</taxon>
        <taxon>Loliinae</taxon>
        <taxon>Lolium</taxon>
    </lineage>
</organism>
<dbReference type="EMBL" id="JAUUTY010000001">
    <property type="protein sequence ID" value="KAK1692959.1"/>
    <property type="molecule type" value="Genomic_DNA"/>
</dbReference>
<protein>
    <submittedName>
        <fullName evidence="2">Uncharacterized protein</fullName>
    </submittedName>
</protein>
<proteinExistence type="predicted"/>
<dbReference type="AlphaFoldDB" id="A0AAD8X3S7"/>
<name>A0AAD8X3S7_LOLMU</name>
<evidence type="ECO:0000256" key="1">
    <source>
        <dbReference type="SAM" id="MobiDB-lite"/>
    </source>
</evidence>
<sequence>MSSSSSSSTMSWMTTFVDGTASTKEPPQGRQWPPPSPSRAPPWPRRAQPRVPPWRQRFWPWPPPAAHMLLTLSVRVNERPAASASATSALRLPVQLLGLKGFSGELLLIECLRRAELGEVRIIRVNLADHPKNGAHVWLCSVMDGC</sequence>
<feature type="region of interest" description="Disordered" evidence="1">
    <location>
        <begin position="1"/>
        <end position="50"/>
    </location>
</feature>
<keyword evidence="3" id="KW-1185">Reference proteome</keyword>
<comment type="caution">
    <text evidence="2">The sequence shown here is derived from an EMBL/GenBank/DDBJ whole genome shotgun (WGS) entry which is preliminary data.</text>
</comment>
<dbReference type="Proteomes" id="UP001231189">
    <property type="component" value="Unassembled WGS sequence"/>
</dbReference>
<reference evidence="2" key="1">
    <citation type="submission" date="2023-07" db="EMBL/GenBank/DDBJ databases">
        <title>A chromosome-level genome assembly of Lolium multiflorum.</title>
        <authorList>
            <person name="Chen Y."/>
            <person name="Copetti D."/>
            <person name="Kolliker R."/>
            <person name="Studer B."/>
        </authorList>
    </citation>
    <scope>NUCLEOTIDE SEQUENCE</scope>
    <source>
        <strain evidence="2">02402/16</strain>
        <tissue evidence="2">Leaf</tissue>
    </source>
</reference>
<gene>
    <name evidence="2" type="ORF">QYE76_009656</name>
</gene>
<feature type="compositionally biased region" description="Low complexity" evidence="1">
    <location>
        <begin position="1"/>
        <end position="15"/>
    </location>
</feature>
<evidence type="ECO:0000313" key="2">
    <source>
        <dbReference type="EMBL" id="KAK1692959.1"/>
    </source>
</evidence>